<sequence length="209" mass="23999">MYTPYEEVHEWPSSPKLRPASTSLQQDIKNEKKIDVYNITTSDGVEGEFFIENKRKMELIEFLIICPPSQDHSFIDEVVETAAATTITHVSTLPEGRLYRVSATEDFGPSSPSSDVVMQLYEGFRTSTRFEHEIRLIVKEQSRDLKLWAIVHGAEMFMKDNGDTVVKISGRKVEVDKWFRRLVFLLRRGFFLVPDTDDVTGDDDSDAEE</sequence>
<feature type="compositionally biased region" description="Basic and acidic residues" evidence="1">
    <location>
        <begin position="1"/>
        <end position="10"/>
    </location>
</feature>
<proteinExistence type="predicted"/>
<gene>
    <name evidence="2" type="ORF">DY000_02042526</name>
</gene>
<evidence type="ECO:0000313" key="3">
    <source>
        <dbReference type="Proteomes" id="UP000266723"/>
    </source>
</evidence>
<feature type="region of interest" description="Disordered" evidence="1">
    <location>
        <begin position="1"/>
        <end position="20"/>
    </location>
</feature>
<keyword evidence="3" id="KW-1185">Reference proteome</keyword>
<accession>A0ABQ7BL14</accession>
<dbReference type="EMBL" id="QGKV02001507">
    <property type="protein sequence ID" value="KAF3532765.1"/>
    <property type="molecule type" value="Genomic_DNA"/>
</dbReference>
<evidence type="ECO:0000256" key="1">
    <source>
        <dbReference type="SAM" id="MobiDB-lite"/>
    </source>
</evidence>
<protein>
    <submittedName>
        <fullName evidence="2">Uncharacterized protein</fullName>
    </submittedName>
</protein>
<reference evidence="2 3" key="1">
    <citation type="journal article" date="2020" name="BMC Genomics">
        <title>Intraspecific diversification of the crop wild relative Brassica cretica Lam. using demographic model selection.</title>
        <authorList>
            <person name="Kioukis A."/>
            <person name="Michalopoulou V.A."/>
            <person name="Briers L."/>
            <person name="Pirintsos S."/>
            <person name="Studholme D.J."/>
            <person name="Pavlidis P."/>
            <person name="Sarris P.F."/>
        </authorList>
    </citation>
    <scope>NUCLEOTIDE SEQUENCE [LARGE SCALE GENOMIC DNA]</scope>
    <source>
        <strain evidence="3">cv. PFS-1207/04</strain>
    </source>
</reference>
<evidence type="ECO:0000313" key="2">
    <source>
        <dbReference type="EMBL" id="KAF3532765.1"/>
    </source>
</evidence>
<comment type="caution">
    <text evidence="2">The sequence shown here is derived from an EMBL/GenBank/DDBJ whole genome shotgun (WGS) entry which is preliminary data.</text>
</comment>
<name>A0ABQ7BL14_BRACR</name>
<organism evidence="2 3">
    <name type="scientific">Brassica cretica</name>
    <name type="common">Mustard</name>
    <dbReference type="NCBI Taxonomy" id="69181"/>
    <lineage>
        <taxon>Eukaryota</taxon>
        <taxon>Viridiplantae</taxon>
        <taxon>Streptophyta</taxon>
        <taxon>Embryophyta</taxon>
        <taxon>Tracheophyta</taxon>
        <taxon>Spermatophyta</taxon>
        <taxon>Magnoliopsida</taxon>
        <taxon>eudicotyledons</taxon>
        <taxon>Gunneridae</taxon>
        <taxon>Pentapetalae</taxon>
        <taxon>rosids</taxon>
        <taxon>malvids</taxon>
        <taxon>Brassicales</taxon>
        <taxon>Brassicaceae</taxon>
        <taxon>Brassiceae</taxon>
        <taxon>Brassica</taxon>
    </lineage>
</organism>
<dbReference type="Proteomes" id="UP000266723">
    <property type="component" value="Unassembled WGS sequence"/>
</dbReference>